<feature type="transmembrane region" description="Helical" evidence="10">
    <location>
        <begin position="191"/>
        <end position="213"/>
    </location>
</feature>
<keyword evidence="9" id="KW-0645">Protease</keyword>
<dbReference type="PANTHER" id="PTHR30487">
    <property type="entry name" value="TYPE 4 PREPILIN-LIKE PROTEINS LEADER PEPTIDE-PROCESSING ENZYME"/>
    <property type="match status" value="1"/>
</dbReference>
<keyword evidence="3" id="KW-1003">Cell membrane</keyword>
<dbReference type="Gene3D" id="1.20.120.1220">
    <property type="match status" value="1"/>
</dbReference>
<dbReference type="RefSeq" id="WP_068549040.1">
    <property type="nucleotide sequence ID" value="NZ_AP013035.1"/>
</dbReference>
<evidence type="ECO:0000313" key="13">
    <source>
        <dbReference type="EMBL" id="BAT71125.1"/>
    </source>
</evidence>
<dbReference type="InterPro" id="IPR010627">
    <property type="entry name" value="Prepilin_pept_A24_N"/>
</dbReference>
<keyword evidence="7 10" id="KW-0472">Membrane</keyword>
<keyword evidence="5 9" id="KW-0812">Transmembrane</keyword>
<evidence type="ECO:0000256" key="7">
    <source>
        <dbReference type="ARBA" id="ARBA00023136"/>
    </source>
</evidence>
<keyword evidence="4" id="KW-0997">Cell inner membrane</keyword>
<evidence type="ECO:0000256" key="2">
    <source>
        <dbReference type="ARBA" id="ARBA00005801"/>
    </source>
</evidence>
<sequence length="253" mass="28267">MTYYNWLTLTLSIILGLILGSFFNVVIHRLPQGKSIVYPRSYCPKCKNPIKWYHNIPVVSYIFLKGKCAYCGEPISLRYPLVEILTACATSLLYVHYGLSWKLLWAYLFLLPLIPAAFIDINHYILPDSITIGTALWGLAASFLGFSPVDIKSSLIGLLACGGLFFIIAVASRGGMGLGDVKLAASIGANFGWKIGITCLFLSVFLGAFYGITMMLLKKKRRKDRIPFGPFMIISIYICAFWGKELAKWYLGF</sequence>
<keyword evidence="9" id="KW-0511">Multifunctional enzyme</keyword>
<keyword evidence="9 13" id="KW-0378">Hydrolase</keyword>
<feature type="transmembrane region" description="Helical" evidence="10">
    <location>
        <begin position="6"/>
        <end position="27"/>
    </location>
</feature>
<organism evidence="13 14">
    <name type="scientific">Thermosulfidibacter takaii (strain DSM 17441 / JCM 13301 / NBRC 103674 / ABI70S6)</name>
    <dbReference type="NCBI Taxonomy" id="1298851"/>
    <lineage>
        <taxon>Bacteria</taxon>
        <taxon>Pseudomonadati</taxon>
        <taxon>Thermosulfidibacterota</taxon>
        <taxon>Thermosulfidibacteria</taxon>
        <taxon>Thermosulfidibacterales</taxon>
        <taxon>Thermosulfidibacteraceae</taxon>
    </lineage>
</organism>
<name>A0A0S3QS28_THET7</name>
<feature type="transmembrane region" description="Helical" evidence="10">
    <location>
        <begin position="225"/>
        <end position="243"/>
    </location>
</feature>
<evidence type="ECO:0000259" key="12">
    <source>
        <dbReference type="Pfam" id="PF06750"/>
    </source>
</evidence>
<dbReference type="PRINTS" id="PR00864">
    <property type="entry name" value="PREPILNPTASE"/>
</dbReference>
<evidence type="ECO:0000256" key="4">
    <source>
        <dbReference type="ARBA" id="ARBA00022519"/>
    </source>
</evidence>
<dbReference type="EMBL" id="AP013035">
    <property type="protein sequence ID" value="BAT71125.1"/>
    <property type="molecule type" value="Genomic_DNA"/>
</dbReference>
<dbReference type="GO" id="GO:0006465">
    <property type="term" value="P:signal peptide processing"/>
    <property type="evidence" value="ECO:0007669"/>
    <property type="project" value="TreeGrafter"/>
</dbReference>
<evidence type="ECO:0000256" key="9">
    <source>
        <dbReference type="RuleBase" id="RU003794"/>
    </source>
</evidence>
<keyword evidence="14" id="KW-1185">Reference proteome</keyword>
<evidence type="ECO:0000256" key="10">
    <source>
        <dbReference type="SAM" id="Phobius"/>
    </source>
</evidence>
<evidence type="ECO:0000256" key="1">
    <source>
        <dbReference type="ARBA" id="ARBA00004429"/>
    </source>
</evidence>
<protein>
    <recommendedName>
        <fullName evidence="9">Prepilin leader peptidase/N-methyltransferase</fullName>
        <ecNumber evidence="9">2.1.1.-</ecNumber>
        <ecNumber evidence="9">3.4.23.43</ecNumber>
    </recommendedName>
</protein>
<comment type="subcellular location">
    <subcellularLocation>
        <location evidence="1">Cell inner membrane</location>
        <topology evidence="1">Multi-pass membrane protein</topology>
    </subcellularLocation>
    <subcellularLocation>
        <location evidence="9">Cell membrane</location>
        <topology evidence="9">Multi-pass membrane protein</topology>
    </subcellularLocation>
</comment>
<comment type="similarity">
    <text evidence="2 8">Belongs to the peptidase A24 family.</text>
</comment>
<proteinExistence type="inferred from homology"/>
<evidence type="ECO:0000256" key="5">
    <source>
        <dbReference type="ARBA" id="ARBA00022692"/>
    </source>
</evidence>
<dbReference type="PANTHER" id="PTHR30487:SF0">
    <property type="entry name" value="PREPILIN LEADER PEPTIDASE_N-METHYLTRANSFERASE-RELATED"/>
    <property type="match status" value="1"/>
</dbReference>
<dbReference type="Pfam" id="PF06750">
    <property type="entry name" value="A24_N_bact"/>
    <property type="match status" value="1"/>
</dbReference>
<dbReference type="KEGG" id="ttk:TST_0317"/>
<feature type="transmembrane region" description="Helical" evidence="10">
    <location>
        <begin position="125"/>
        <end position="146"/>
    </location>
</feature>
<dbReference type="InterPro" id="IPR000045">
    <property type="entry name" value="Prepilin_IV_endopep_pep"/>
</dbReference>
<keyword evidence="9 13" id="KW-0489">Methyltransferase</keyword>
<feature type="transmembrane region" description="Helical" evidence="10">
    <location>
        <begin position="153"/>
        <end position="171"/>
    </location>
</feature>
<dbReference type="InterPro" id="IPR050882">
    <property type="entry name" value="Prepilin_peptidase/N-MTase"/>
</dbReference>
<accession>A0A0S3QS28</accession>
<evidence type="ECO:0000313" key="14">
    <source>
        <dbReference type="Proteomes" id="UP000063234"/>
    </source>
</evidence>
<evidence type="ECO:0000256" key="6">
    <source>
        <dbReference type="ARBA" id="ARBA00022989"/>
    </source>
</evidence>
<comment type="function">
    <text evidence="9">Plays an essential role in type IV pili and type II pseudopili formation by proteolytically removing the leader sequence from substrate proteins and subsequently monomethylating the alpha-amino group of the newly exposed N-terminal phenylalanine.</text>
</comment>
<dbReference type="GO" id="GO:0005886">
    <property type="term" value="C:plasma membrane"/>
    <property type="evidence" value="ECO:0007669"/>
    <property type="project" value="UniProtKB-SubCell"/>
</dbReference>
<dbReference type="EC" id="2.1.1.-" evidence="9"/>
<dbReference type="Pfam" id="PF01478">
    <property type="entry name" value="Peptidase_A24"/>
    <property type="match status" value="1"/>
</dbReference>
<dbReference type="GO" id="GO:0004190">
    <property type="term" value="F:aspartic-type endopeptidase activity"/>
    <property type="evidence" value="ECO:0007669"/>
    <property type="project" value="UniProtKB-EC"/>
</dbReference>
<dbReference type="EC" id="3.4.23.43" evidence="9"/>
<dbReference type="Proteomes" id="UP000063234">
    <property type="component" value="Chromosome"/>
</dbReference>
<keyword evidence="9 13" id="KW-0808">Transferase</keyword>
<gene>
    <name evidence="13" type="primary">pilD</name>
    <name evidence="13" type="ORF">TST_0317</name>
</gene>
<dbReference type="InterPro" id="IPR014032">
    <property type="entry name" value="Peptidase_A24A_bac"/>
</dbReference>
<evidence type="ECO:0000256" key="8">
    <source>
        <dbReference type="RuleBase" id="RU003793"/>
    </source>
</evidence>
<feature type="domain" description="Prepilin peptidase A24 N-terminal" evidence="12">
    <location>
        <begin position="14"/>
        <end position="96"/>
    </location>
</feature>
<dbReference type="PATRIC" id="fig|1298851.3.peg.328"/>
<dbReference type="OrthoDB" id="9789291at2"/>
<feature type="transmembrane region" description="Helical" evidence="10">
    <location>
        <begin position="103"/>
        <end position="119"/>
    </location>
</feature>
<evidence type="ECO:0000256" key="3">
    <source>
        <dbReference type="ARBA" id="ARBA00022475"/>
    </source>
</evidence>
<reference evidence="14" key="1">
    <citation type="journal article" date="2018" name="Science">
        <title>A primordial and reversible TCA cycle in a facultatively chemolithoautotrophic thermophile.</title>
        <authorList>
            <person name="Nunoura T."/>
            <person name="Chikaraishi Y."/>
            <person name="Izaki R."/>
            <person name="Suwa T."/>
            <person name="Sato T."/>
            <person name="Harada T."/>
            <person name="Mori K."/>
            <person name="Kato Y."/>
            <person name="Miyazaki M."/>
            <person name="Shimamura S."/>
            <person name="Yanagawa K."/>
            <person name="Shuto A."/>
            <person name="Ohkouchi N."/>
            <person name="Fujita N."/>
            <person name="Takaki Y."/>
            <person name="Atomi H."/>
            <person name="Takai K."/>
        </authorList>
    </citation>
    <scope>NUCLEOTIDE SEQUENCE [LARGE SCALE GENOMIC DNA]</scope>
    <source>
        <strain evidence="14">DSM 17441 / JCM 13301 / NBRC 103674 / ABI70S6</strain>
    </source>
</reference>
<dbReference type="GO" id="GO:0032259">
    <property type="term" value="P:methylation"/>
    <property type="evidence" value="ECO:0007669"/>
    <property type="project" value="UniProtKB-KW"/>
</dbReference>
<dbReference type="STRING" id="1298851.TST_0317"/>
<evidence type="ECO:0000259" key="11">
    <source>
        <dbReference type="Pfam" id="PF01478"/>
    </source>
</evidence>
<dbReference type="AlphaFoldDB" id="A0A0S3QS28"/>
<dbReference type="GO" id="GO:0008168">
    <property type="term" value="F:methyltransferase activity"/>
    <property type="evidence" value="ECO:0007669"/>
    <property type="project" value="UniProtKB-KW"/>
</dbReference>
<feature type="domain" description="Prepilin type IV endopeptidase peptidase" evidence="11">
    <location>
        <begin position="108"/>
        <end position="212"/>
    </location>
</feature>
<keyword evidence="6 10" id="KW-1133">Transmembrane helix</keyword>
<comment type="catalytic activity">
    <reaction evidence="9">
        <text>Typically cleaves a -Gly-|-Phe- bond to release an N-terminal, basic peptide of 5-8 residues from type IV prepilin, and then N-methylates the new N-terminal amino group, the methyl donor being S-adenosyl-L-methionine.</text>
        <dbReference type="EC" id="3.4.23.43"/>
    </reaction>
</comment>